<keyword evidence="3" id="KW-1185">Reference proteome</keyword>
<dbReference type="EMBL" id="CP001841">
    <property type="protein sequence ID" value="AEF82643.1"/>
    <property type="molecule type" value="Genomic_DNA"/>
</dbReference>
<dbReference type="Proteomes" id="UP000009222">
    <property type="component" value="Chromosome"/>
</dbReference>
<evidence type="ECO:0000256" key="1">
    <source>
        <dbReference type="SAM" id="Coils"/>
    </source>
</evidence>
<dbReference type="OrthoDB" id="7452186at2"/>
<evidence type="ECO:0000313" key="2">
    <source>
        <dbReference type="EMBL" id="AEF82643.1"/>
    </source>
</evidence>
<reference evidence="2 3" key="2">
    <citation type="journal article" date="2011" name="ISME J.">
        <title>RNA-seq reveals cooperative metabolic interactions between two termite-gut spirochete species in co-culture.</title>
        <authorList>
            <person name="Rosenthal A.Z."/>
            <person name="Matson E.G."/>
            <person name="Eldar A."/>
            <person name="Leadbetter J.R."/>
        </authorList>
    </citation>
    <scope>NUCLEOTIDE SEQUENCE [LARGE SCALE GENOMIC DNA]</scope>
    <source>
        <strain evidence="3">ATCC BAA-888 / DSM 13862 / ZAS-9</strain>
    </source>
</reference>
<keyword evidence="1" id="KW-0175">Coiled coil</keyword>
<feature type="coiled-coil region" evidence="1">
    <location>
        <begin position="412"/>
        <end position="446"/>
    </location>
</feature>
<dbReference type="InParanoid" id="F5YBT4"/>
<dbReference type="eggNOG" id="COG0326">
    <property type="taxonomic scope" value="Bacteria"/>
</dbReference>
<dbReference type="HOGENOM" id="CLU_037402_0_0_12"/>
<name>F5YBT4_LEAAZ</name>
<proteinExistence type="predicted"/>
<dbReference type="Pfam" id="PF13589">
    <property type="entry name" value="HATPase_c_3"/>
    <property type="match status" value="1"/>
</dbReference>
<dbReference type="STRING" id="545695.TREAZ_2934"/>
<organism evidence="2 3">
    <name type="scientific">Leadbettera azotonutricia (strain ATCC BAA-888 / DSM 13862 / ZAS-9)</name>
    <name type="common">Treponema azotonutricium</name>
    <dbReference type="NCBI Taxonomy" id="545695"/>
    <lineage>
        <taxon>Bacteria</taxon>
        <taxon>Pseudomonadati</taxon>
        <taxon>Spirochaetota</taxon>
        <taxon>Spirochaetia</taxon>
        <taxon>Spirochaetales</taxon>
        <taxon>Breznakiellaceae</taxon>
        <taxon>Leadbettera</taxon>
    </lineage>
</organism>
<dbReference type="InterPro" id="IPR036890">
    <property type="entry name" value="HATPase_C_sf"/>
</dbReference>
<dbReference type="AlphaFoldDB" id="F5YBT4"/>
<accession>F5YBT4</accession>
<sequence>MFEHEPIFGKNVIETLSEGMYDNPMFLFREYVQNSTDAIDASIRQGTLKKGEGQIEITIDIDKRLLSFEDNGIGIAHNNVSKMLANIGDSQKDRNTDKGFRGIGRLGGLGYCQKVRFETSSKGEPIKSILEWDARNLHEILADKNEKINAGQLIKRITSTWEEKCPTESHFFIVSLINVNESSDELLDVEEVAKYLQMVAPVPFDYAKFPFIEKIEKFIRDEKLPSLHEYRLNINSDEIRKGYETPLAIDDNKTIDILDIVCRKVISGGETIGWYWFCISKFEGVLPKKCWQRNIRLRKANIQIGEADCLSNHPKRGQALWKEDRGNNYFLGEIHALDDNLIPNSRRDYFNQDMPCRRFEIALQSEFSGLYQLYHDASTVRSAYNLMRGASVAQKEYEIKEKKGDFFDSQERNKAQIKVQTALEKAEEAKKTIEKFQIKLNSGEKDAEPLAQVVDVYRNETREDRIHAFDPPARPKKGYTKDEIKKNVKDVLDTVFEVLNKMLPEDEAAPIREAIIKKVIGK</sequence>
<gene>
    <name evidence="2" type="ordered locus">TREAZ_2934</name>
</gene>
<dbReference type="RefSeq" id="WP_015712612.1">
    <property type="nucleotide sequence ID" value="NC_015577.1"/>
</dbReference>
<protein>
    <submittedName>
        <fullName evidence="2">Uncharacterized protein</fullName>
    </submittedName>
</protein>
<dbReference type="KEGG" id="taz:TREAZ_2934"/>
<dbReference type="Gene3D" id="3.30.565.10">
    <property type="entry name" value="Histidine kinase-like ATPase, C-terminal domain"/>
    <property type="match status" value="1"/>
</dbReference>
<dbReference type="SUPFAM" id="SSF55874">
    <property type="entry name" value="ATPase domain of HSP90 chaperone/DNA topoisomerase II/histidine kinase"/>
    <property type="match status" value="1"/>
</dbReference>
<evidence type="ECO:0000313" key="3">
    <source>
        <dbReference type="Proteomes" id="UP000009222"/>
    </source>
</evidence>
<reference evidence="3" key="1">
    <citation type="submission" date="2009-12" db="EMBL/GenBank/DDBJ databases">
        <title>Complete sequence of Treponema azotonutricium strain ZAS-9.</title>
        <authorList>
            <person name="Tetu S.G."/>
            <person name="Matson E."/>
            <person name="Ren Q."/>
            <person name="Seshadri R."/>
            <person name="Elbourne L."/>
            <person name="Hassan K.A."/>
            <person name="Durkin A."/>
            <person name="Radune D."/>
            <person name="Mohamoud Y."/>
            <person name="Shay R."/>
            <person name="Jin S."/>
            <person name="Zhang X."/>
            <person name="Lucey K."/>
            <person name="Ballor N.R."/>
            <person name="Ottesen E."/>
            <person name="Rosenthal R."/>
            <person name="Allen A."/>
            <person name="Leadbetter J.R."/>
            <person name="Paulsen I.T."/>
        </authorList>
    </citation>
    <scope>NUCLEOTIDE SEQUENCE [LARGE SCALE GENOMIC DNA]</scope>
    <source>
        <strain evidence="3">ATCC BAA-888 / DSM 13862 / ZAS-9</strain>
    </source>
</reference>